<comment type="caution">
    <text evidence="2">The sequence shown here is derived from an EMBL/GenBank/DDBJ whole genome shotgun (WGS) entry which is preliminary data.</text>
</comment>
<dbReference type="EMBL" id="VJVZ01000012">
    <property type="protein sequence ID" value="TRW22648.1"/>
    <property type="molecule type" value="Genomic_DNA"/>
</dbReference>
<name>A0A552UWQ3_9FLAO</name>
<gene>
    <name evidence="2" type="ORF">FMM05_17365</name>
</gene>
<feature type="transmembrane region" description="Helical" evidence="1">
    <location>
        <begin position="373"/>
        <end position="399"/>
    </location>
</feature>
<feature type="transmembrane region" description="Helical" evidence="1">
    <location>
        <begin position="420"/>
        <end position="443"/>
    </location>
</feature>
<keyword evidence="3" id="KW-1185">Reference proteome</keyword>
<organism evidence="2 3">
    <name type="scientific">Flavobacterium zepuense</name>
    <dbReference type="NCBI Taxonomy" id="2593302"/>
    <lineage>
        <taxon>Bacteria</taxon>
        <taxon>Pseudomonadati</taxon>
        <taxon>Bacteroidota</taxon>
        <taxon>Flavobacteriia</taxon>
        <taxon>Flavobacteriales</taxon>
        <taxon>Flavobacteriaceae</taxon>
        <taxon>Flavobacterium</taxon>
    </lineage>
</organism>
<feature type="transmembrane region" description="Helical" evidence="1">
    <location>
        <begin position="166"/>
        <end position="184"/>
    </location>
</feature>
<evidence type="ECO:0000256" key="1">
    <source>
        <dbReference type="SAM" id="Phobius"/>
    </source>
</evidence>
<sequence length="490" mass="55870">MFKKFLWLEWKAFTRSSAFGTNLALKILMGLAALYFIAVFLGLGVGVYFIIDEELHQDPLVVVNKFMVYYFAFDLLIRVMMQKLPVINIRPLLNLPVKRSTIVNFAMAKTFASFFTIMHAFSFIPFSIVLLSHGYDPVGVLLWWVAMWAMIYCNNLINILINNKSWLFITVMALMAAFAISQYYSVFDVTLITGVYYQYLFSTYYMALIPLAVLAGLWVFTHKFLTKHLYLDTGLKGKHEIAQTQDFTWLNRFGNMGTFLKNDIKLLLRNKRSKTTLIMSVLFIFYGLLFYTGGIEIYDNQPMKVFASIFVTGGFLLTFGQFVPSWDSAYYQLMMSQNIQYREYIASKWWLMVIGTIVTTALASFYLYFGFEIYLMIIAGAVFNIGVNSLLVLLGGAFIKTPIDLSSSKQAFGDKNAFNVKTFIISLPKMLVPIALFVIGNYIKGPLLGYGLIAGTGLLGLVFRNAAFKAIERIYKSQKYSTIAAYKEKN</sequence>
<dbReference type="AlphaFoldDB" id="A0A552UWQ3"/>
<reference evidence="2 3" key="1">
    <citation type="submission" date="2019-07" db="EMBL/GenBank/DDBJ databases">
        <title>Flavobacterium sp. nov., isolated from glacier ice.</title>
        <authorList>
            <person name="Liu Q."/>
            <person name="Xin Y.-H."/>
        </authorList>
    </citation>
    <scope>NUCLEOTIDE SEQUENCE [LARGE SCALE GENOMIC DNA]</scope>
    <source>
        <strain evidence="2 3">ZT4R6</strain>
    </source>
</reference>
<keyword evidence="1" id="KW-0472">Membrane</keyword>
<feature type="transmembrane region" description="Helical" evidence="1">
    <location>
        <begin position="275"/>
        <end position="293"/>
    </location>
</feature>
<dbReference type="Pfam" id="PF18940">
    <property type="entry name" value="DUF5687"/>
    <property type="match status" value="1"/>
</dbReference>
<dbReference type="RefSeq" id="WP_143374690.1">
    <property type="nucleotide sequence ID" value="NZ_VJVZ01000012.1"/>
</dbReference>
<accession>A0A552UWQ3</accession>
<protein>
    <submittedName>
        <fullName evidence="2">Uncharacterized protein</fullName>
    </submittedName>
</protein>
<feature type="transmembrane region" description="Helical" evidence="1">
    <location>
        <begin position="347"/>
        <end position="367"/>
    </location>
</feature>
<feature type="transmembrane region" description="Helical" evidence="1">
    <location>
        <begin position="141"/>
        <end position="161"/>
    </location>
</feature>
<feature type="transmembrane region" description="Helical" evidence="1">
    <location>
        <begin position="63"/>
        <end position="81"/>
    </location>
</feature>
<feature type="transmembrane region" description="Helical" evidence="1">
    <location>
        <begin position="196"/>
        <end position="220"/>
    </location>
</feature>
<dbReference type="OrthoDB" id="1014144at2"/>
<dbReference type="Proteomes" id="UP000320643">
    <property type="component" value="Unassembled WGS sequence"/>
</dbReference>
<keyword evidence="1" id="KW-0812">Transmembrane</keyword>
<feature type="transmembrane region" description="Helical" evidence="1">
    <location>
        <begin position="305"/>
        <end position="326"/>
    </location>
</feature>
<keyword evidence="1" id="KW-1133">Transmembrane helix</keyword>
<evidence type="ECO:0000313" key="2">
    <source>
        <dbReference type="EMBL" id="TRW22648.1"/>
    </source>
</evidence>
<proteinExistence type="predicted"/>
<feature type="transmembrane region" description="Helical" evidence="1">
    <location>
        <begin position="449"/>
        <end position="467"/>
    </location>
</feature>
<feature type="transmembrane region" description="Helical" evidence="1">
    <location>
        <begin position="102"/>
        <end position="129"/>
    </location>
</feature>
<feature type="transmembrane region" description="Helical" evidence="1">
    <location>
        <begin position="23"/>
        <end position="51"/>
    </location>
</feature>
<dbReference type="InterPro" id="IPR043742">
    <property type="entry name" value="DUF5687"/>
</dbReference>
<evidence type="ECO:0000313" key="3">
    <source>
        <dbReference type="Proteomes" id="UP000320643"/>
    </source>
</evidence>